<dbReference type="RefSeq" id="WP_055470763.1">
    <property type="nucleotide sequence ID" value="NZ_JBIRWE010000005.1"/>
</dbReference>
<comment type="caution">
    <text evidence="1">The sequence shown here is derived from an EMBL/GenBank/DDBJ whole genome shotgun (WGS) entry which is preliminary data.</text>
</comment>
<organism evidence="1 2">
    <name type="scientific">Streptomyces pathocidini</name>
    <dbReference type="NCBI Taxonomy" id="1650571"/>
    <lineage>
        <taxon>Bacteria</taxon>
        <taxon>Bacillati</taxon>
        <taxon>Actinomycetota</taxon>
        <taxon>Actinomycetes</taxon>
        <taxon>Kitasatosporales</taxon>
        <taxon>Streptomycetaceae</taxon>
        <taxon>Streptomyces</taxon>
    </lineage>
</organism>
<accession>A0ABW7URC2</accession>
<dbReference type="EMBL" id="JBIRWE010000005">
    <property type="protein sequence ID" value="MFI1965165.1"/>
    <property type="molecule type" value="Genomic_DNA"/>
</dbReference>
<keyword evidence="2" id="KW-1185">Reference proteome</keyword>
<protein>
    <submittedName>
        <fullName evidence="1">Uncharacterized protein</fullName>
    </submittedName>
</protein>
<dbReference type="Proteomes" id="UP001611548">
    <property type="component" value="Unassembled WGS sequence"/>
</dbReference>
<gene>
    <name evidence="1" type="ORF">ACH429_13795</name>
</gene>
<sequence length="253" mass="27796">MSNDTGSRWPASLAASLEQALGAAVSELGRAGLSAEYYRSAPDTLTLEARLGPAHRKPGHSVHAVLQVFDPRWPNLSLMRVLERRDDDGRPTEESRVPVYSRGLDAALSLRFVPVVNSLLNPFDPLGREESLCVGCYQGRIAPSDALRAPAMAFHTLRTYRREGQLAVIWVDFQDPLAVPAVRLVRSLVARRDVHLIPRTRTPSELRTVVRSPSGRMWHVGAMSTAVDEGLALARDYLNRRARTGGETASTPA</sequence>
<name>A0ABW7URC2_9ACTN</name>
<proteinExistence type="predicted"/>
<evidence type="ECO:0000313" key="2">
    <source>
        <dbReference type="Proteomes" id="UP001611548"/>
    </source>
</evidence>
<evidence type="ECO:0000313" key="1">
    <source>
        <dbReference type="EMBL" id="MFI1965165.1"/>
    </source>
</evidence>
<reference evidence="1 2" key="1">
    <citation type="submission" date="2024-10" db="EMBL/GenBank/DDBJ databases">
        <title>The Natural Products Discovery Center: Release of the First 8490 Sequenced Strains for Exploring Actinobacteria Biosynthetic Diversity.</title>
        <authorList>
            <person name="Kalkreuter E."/>
            <person name="Kautsar S.A."/>
            <person name="Yang D."/>
            <person name="Bader C.D."/>
            <person name="Teijaro C.N."/>
            <person name="Fluegel L."/>
            <person name="Davis C.M."/>
            <person name="Simpson J.R."/>
            <person name="Lauterbach L."/>
            <person name="Steele A.D."/>
            <person name="Gui C."/>
            <person name="Meng S."/>
            <person name="Li G."/>
            <person name="Viehrig K."/>
            <person name="Ye F."/>
            <person name="Su P."/>
            <person name="Kiefer A.F."/>
            <person name="Nichols A."/>
            <person name="Cepeda A.J."/>
            <person name="Yan W."/>
            <person name="Fan B."/>
            <person name="Jiang Y."/>
            <person name="Adhikari A."/>
            <person name="Zheng C.-J."/>
            <person name="Schuster L."/>
            <person name="Cowan T.M."/>
            <person name="Smanski M.J."/>
            <person name="Chevrette M.G."/>
            <person name="De Carvalho L.P.S."/>
            <person name="Shen B."/>
        </authorList>
    </citation>
    <scope>NUCLEOTIDE SEQUENCE [LARGE SCALE GENOMIC DNA]</scope>
    <source>
        <strain evidence="1 2">NPDC020327</strain>
    </source>
</reference>